<evidence type="ECO:0000313" key="1">
    <source>
        <dbReference type="EMBL" id="ADU30977.1"/>
    </source>
</evidence>
<proteinExistence type="predicted"/>
<dbReference type="KEGG" id="bco:Bcell_2722"/>
<dbReference type="Proteomes" id="UP000001401">
    <property type="component" value="Chromosome"/>
</dbReference>
<gene>
    <name evidence="1" type="ordered locus">Bcell_2722</name>
</gene>
<accession>E6TVG0</accession>
<reference evidence="1" key="1">
    <citation type="submission" date="2010-12" db="EMBL/GenBank/DDBJ databases">
        <title>Complete sequence of Bacillus cellulosilyticus DSM 2522.</title>
        <authorList>
            <consortium name="US DOE Joint Genome Institute"/>
            <person name="Lucas S."/>
            <person name="Copeland A."/>
            <person name="Lapidus A."/>
            <person name="Cheng J.-F."/>
            <person name="Bruce D."/>
            <person name="Goodwin L."/>
            <person name="Pitluck S."/>
            <person name="Chertkov O."/>
            <person name="Detter J.C."/>
            <person name="Han C."/>
            <person name="Tapia R."/>
            <person name="Land M."/>
            <person name="Hauser L."/>
            <person name="Jeffries C."/>
            <person name="Kyrpides N."/>
            <person name="Ivanova N."/>
            <person name="Mikhailova N."/>
            <person name="Brumm P."/>
            <person name="Mead D."/>
            <person name="Woyke T."/>
        </authorList>
    </citation>
    <scope>NUCLEOTIDE SEQUENCE [LARGE SCALE GENOMIC DNA]</scope>
    <source>
        <strain evidence="1">DSM 2522</strain>
    </source>
</reference>
<evidence type="ECO:0000313" key="2">
    <source>
        <dbReference type="Proteomes" id="UP000001401"/>
    </source>
</evidence>
<name>E6TVG0_EVAC2</name>
<dbReference type="AlphaFoldDB" id="E6TVG0"/>
<dbReference type="EMBL" id="CP002394">
    <property type="protein sequence ID" value="ADU30977.1"/>
    <property type="molecule type" value="Genomic_DNA"/>
</dbReference>
<dbReference type="HOGENOM" id="CLU_3132165_0_0_9"/>
<organism evidence="1 2">
    <name type="scientific">Evansella cellulosilytica (strain ATCC 21833 / DSM 2522 / FERM P-1141 / JCM 9156 / N-4)</name>
    <name type="common">Bacillus cellulosilyticus</name>
    <dbReference type="NCBI Taxonomy" id="649639"/>
    <lineage>
        <taxon>Bacteria</taxon>
        <taxon>Bacillati</taxon>
        <taxon>Bacillota</taxon>
        <taxon>Bacilli</taxon>
        <taxon>Bacillales</taxon>
        <taxon>Bacillaceae</taxon>
        <taxon>Evansella</taxon>
    </lineage>
</organism>
<keyword evidence="2" id="KW-1185">Reference proteome</keyword>
<dbReference type="STRING" id="649639.Bcell_2722"/>
<protein>
    <submittedName>
        <fullName evidence="1">Uncharacterized protein</fullName>
    </submittedName>
</protein>
<sequence length="49" mass="5687">MKLGYKLHEIDQMDIDFYFSLYNETEVGGQGNQNMNKGFGQEVPIDSVW</sequence>
<dbReference type="RefSeq" id="WP_013489310.1">
    <property type="nucleotide sequence ID" value="NC_014829.1"/>
</dbReference>